<dbReference type="Pfam" id="PF00078">
    <property type="entry name" value="RVT_1"/>
    <property type="match status" value="1"/>
</dbReference>
<dbReference type="Proteomes" id="UP001231518">
    <property type="component" value="Chromosome 16"/>
</dbReference>
<name>A0AAD7YXK1_MYTSE</name>
<dbReference type="PANTHER" id="PTHR47027">
    <property type="entry name" value="REVERSE TRANSCRIPTASE DOMAIN-CONTAINING PROTEIN"/>
    <property type="match status" value="1"/>
</dbReference>
<keyword evidence="3" id="KW-1185">Reference proteome</keyword>
<reference evidence="2" key="1">
    <citation type="submission" date="2023-03" db="EMBL/GenBank/DDBJ databases">
        <title>Chromosome-level genomes of two armyworms, Mythimna separata and Mythimna loreyi, provide insights into the biosynthesis and reception of sex pheromones.</title>
        <authorList>
            <person name="Zhao H."/>
        </authorList>
    </citation>
    <scope>NUCLEOTIDE SEQUENCE</scope>
    <source>
        <strain evidence="2">BeijingLab</strain>
        <tissue evidence="2">Pupa</tissue>
    </source>
</reference>
<comment type="caution">
    <text evidence="2">The sequence shown here is derived from an EMBL/GenBank/DDBJ whole genome shotgun (WGS) entry which is preliminary data.</text>
</comment>
<dbReference type="PROSITE" id="PS50878">
    <property type="entry name" value="RT_POL"/>
    <property type="match status" value="1"/>
</dbReference>
<accession>A0AAD7YXK1</accession>
<evidence type="ECO:0000313" key="3">
    <source>
        <dbReference type="Proteomes" id="UP001231518"/>
    </source>
</evidence>
<dbReference type="InterPro" id="IPR043128">
    <property type="entry name" value="Rev_trsase/Diguanyl_cyclase"/>
</dbReference>
<dbReference type="InterPro" id="IPR000477">
    <property type="entry name" value="RT_dom"/>
</dbReference>
<protein>
    <recommendedName>
        <fullName evidence="1">Reverse transcriptase domain-containing protein</fullName>
    </recommendedName>
</protein>
<evidence type="ECO:0000259" key="1">
    <source>
        <dbReference type="PROSITE" id="PS50878"/>
    </source>
</evidence>
<dbReference type="AlphaFoldDB" id="A0AAD7YXK1"/>
<evidence type="ECO:0000313" key="2">
    <source>
        <dbReference type="EMBL" id="KAJ8731191.1"/>
    </source>
</evidence>
<dbReference type="InterPro" id="IPR043502">
    <property type="entry name" value="DNA/RNA_pol_sf"/>
</dbReference>
<feature type="domain" description="Reverse transcriptase" evidence="1">
    <location>
        <begin position="1"/>
        <end position="114"/>
    </location>
</feature>
<proteinExistence type="predicted"/>
<organism evidence="2 3">
    <name type="scientific">Mythimna separata</name>
    <name type="common">Oriental armyworm</name>
    <name type="synonym">Pseudaletia separata</name>
    <dbReference type="NCBI Taxonomy" id="271217"/>
    <lineage>
        <taxon>Eukaryota</taxon>
        <taxon>Metazoa</taxon>
        <taxon>Ecdysozoa</taxon>
        <taxon>Arthropoda</taxon>
        <taxon>Hexapoda</taxon>
        <taxon>Insecta</taxon>
        <taxon>Pterygota</taxon>
        <taxon>Neoptera</taxon>
        <taxon>Endopterygota</taxon>
        <taxon>Lepidoptera</taxon>
        <taxon>Glossata</taxon>
        <taxon>Ditrysia</taxon>
        <taxon>Noctuoidea</taxon>
        <taxon>Noctuidae</taxon>
        <taxon>Noctuinae</taxon>
        <taxon>Hadenini</taxon>
        <taxon>Mythimna</taxon>
    </lineage>
</organism>
<dbReference type="Gene3D" id="3.30.70.270">
    <property type="match status" value="1"/>
</dbReference>
<dbReference type="SUPFAM" id="SSF56672">
    <property type="entry name" value="DNA/RNA polymerases"/>
    <property type="match status" value="1"/>
</dbReference>
<gene>
    <name evidence="2" type="ORF">PYW07_004355</name>
</gene>
<dbReference type="EMBL" id="JARGEI010000005">
    <property type="protein sequence ID" value="KAJ8731191.1"/>
    <property type="molecule type" value="Genomic_DNA"/>
</dbReference>
<dbReference type="GO" id="GO:0071897">
    <property type="term" value="P:DNA biosynthetic process"/>
    <property type="evidence" value="ECO:0007669"/>
    <property type="project" value="UniProtKB-ARBA"/>
</dbReference>
<sequence length="151" mass="17318">MKPQVKNSIQKKESNRVTRYILNYSPVPLKERGIVIGETRLTTLGFADDIVLFSSSATELERTLHELSDASLEVGLKMNMSKTKVMTNEMPKTIKLHGESIQHVQECLYLGHVVSYQAWKSYSSMKDLFKGELSMTLKKLMDIMYSRRLDL</sequence>
<dbReference type="PANTHER" id="PTHR47027:SF29">
    <property type="entry name" value="C2H2-TYPE DOMAIN-CONTAINING PROTEIN"/>
    <property type="match status" value="1"/>
</dbReference>